<dbReference type="InterPro" id="IPR011047">
    <property type="entry name" value="Quinoprotein_ADH-like_sf"/>
</dbReference>
<evidence type="ECO:0000256" key="7">
    <source>
        <dbReference type="ARBA" id="ARBA00023157"/>
    </source>
</evidence>
<evidence type="ECO:0000313" key="13">
    <source>
        <dbReference type="EMBL" id="GGL87428.1"/>
    </source>
</evidence>
<dbReference type="SMART" id="SM00560">
    <property type="entry name" value="LamGL"/>
    <property type="match status" value="2"/>
</dbReference>
<feature type="domain" description="Fibronectin type-III" evidence="12">
    <location>
        <begin position="459"/>
        <end position="552"/>
    </location>
</feature>
<evidence type="ECO:0000256" key="3">
    <source>
        <dbReference type="ARBA" id="ARBA00022729"/>
    </source>
</evidence>
<evidence type="ECO:0000256" key="2">
    <source>
        <dbReference type="ARBA" id="ARBA00022692"/>
    </source>
</evidence>
<dbReference type="PANTHER" id="PTHR46730:SF1">
    <property type="entry name" value="PLAT DOMAIN-CONTAINING PROTEIN"/>
    <property type="match status" value="1"/>
</dbReference>
<dbReference type="Gene3D" id="2.80.10.50">
    <property type="match status" value="1"/>
</dbReference>
<comment type="subcellular location">
    <subcellularLocation>
        <location evidence="1">Membrane</location>
        <topology evidence="1">Multi-pass membrane protein</topology>
    </subcellularLocation>
</comment>
<proteinExistence type="predicted"/>
<feature type="domain" description="PKD" evidence="11">
    <location>
        <begin position="1275"/>
        <end position="1360"/>
    </location>
</feature>
<keyword evidence="6" id="KW-0472">Membrane</keyword>
<evidence type="ECO:0000256" key="9">
    <source>
        <dbReference type="ARBA" id="ARBA00023326"/>
    </source>
</evidence>
<feature type="domain" description="PKD" evidence="11">
    <location>
        <begin position="1104"/>
        <end position="1185"/>
    </location>
</feature>
<dbReference type="InterPro" id="IPR003961">
    <property type="entry name" value="FN3_dom"/>
</dbReference>
<evidence type="ECO:0000256" key="8">
    <source>
        <dbReference type="ARBA" id="ARBA00023295"/>
    </source>
</evidence>
<dbReference type="GO" id="GO:0006816">
    <property type="term" value="P:calcium ion transport"/>
    <property type="evidence" value="ECO:0007669"/>
    <property type="project" value="TreeGrafter"/>
</dbReference>
<feature type="domain" description="PKD" evidence="11">
    <location>
        <begin position="1015"/>
        <end position="1100"/>
    </location>
</feature>
<feature type="domain" description="PKD" evidence="11">
    <location>
        <begin position="1185"/>
        <end position="1273"/>
    </location>
</feature>
<keyword evidence="8" id="KW-0378">Hydrolase</keyword>
<dbReference type="Pfam" id="PF18911">
    <property type="entry name" value="PKD_4"/>
    <property type="match status" value="5"/>
</dbReference>
<dbReference type="GO" id="GO:0000272">
    <property type="term" value="P:polysaccharide catabolic process"/>
    <property type="evidence" value="ECO:0007669"/>
    <property type="project" value="UniProtKB-KW"/>
</dbReference>
<dbReference type="RefSeq" id="WP_229673562.1">
    <property type="nucleotide sequence ID" value="NZ_BMNA01000001.1"/>
</dbReference>
<dbReference type="GO" id="GO:0005886">
    <property type="term" value="C:plasma membrane"/>
    <property type="evidence" value="ECO:0007669"/>
    <property type="project" value="TreeGrafter"/>
</dbReference>
<dbReference type="PROSITE" id="PS50853">
    <property type="entry name" value="FN3"/>
    <property type="match status" value="1"/>
</dbReference>
<keyword evidence="9" id="KW-0119">Carbohydrate metabolism</keyword>
<evidence type="ECO:0000259" key="12">
    <source>
        <dbReference type="PROSITE" id="PS50853"/>
    </source>
</evidence>
<reference evidence="13" key="1">
    <citation type="journal article" date="2014" name="Int. J. Syst. Evol. Microbiol.">
        <title>Complete genome sequence of Corynebacterium casei LMG S-19264T (=DSM 44701T), isolated from a smear-ripened cheese.</title>
        <authorList>
            <consortium name="US DOE Joint Genome Institute (JGI-PGF)"/>
            <person name="Walter F."/>
            <person name="Albersmeier A."/>
            <person name="Kalinowski J."/>
            <person name="Ruckert C."/>
        </authorList>
    </citation>
    <scope>NUCLEOTIDE SEQUENCE</scope>
    <source>
        <strain evidence="13">CGMCC 4.7308</strain>
    </source>
</reference>
<dbReference type="SMART" id="SM00089">
    <property type="entry name" value="PKD"/>
    <property type="match status" value="5"/>
</dbReference>
<dbReference type="Proteomes" id="UP000655208">
    <property type="component" value="Unassembled WGS sequence"/>
</dbReference>
<keyword evidence="4" id="KW-0677">Repeat</keyword>
<dbReference type="InterPro" id="IPR036116">
    <property type="entry name" value="FN3_sf"/>
</dbReference>
<keyword evidence="9" id="KW-0624">Polysaccharide degradation</keyword>
<dbReference type="EMBL" id="BMNA01000001">
    <property type="protein sequence ID" value="GGL87428.1"/>
    <property type="molecule type" value="Genomic_DNA"/>
</dbReference>
<dbReference type="SMART" id="SM00060">
    <property type="entry name" value="FN3"/>
    <property type="match status" value="1"/>
</dbReference>
<dbReference type="InterPro" id="IPR035986">
    <property type="entry name" value="PKD_dom_sf"/>
</dbReference>
<feature type="compositionally biased region" description="Polar residues" evidence="10">
    <location>
        <begin position="1022"/>
        <end position="1043"/>
    </location>
</feature>
<dbReference type="PROSITE" id="PS50093">
    <property type="entry name" value="PKD"/>
    <property type="match status" value="5"/>
</dbReference>
<dbReference type="InterPro" id="IPR013320">
    <property type="entry name" value="ConA-like_dom_sf"/>
</dbReference>
<evidence type="ECO:0000256" key="5">
    <source>
        <dbReference type="ARBA" id="ARBA00022989"/>
    </source>
</evidence>
<comment type="caution">
    <text evidence="13">The sequence shown here is derived from an EMBL/GenBank/DDBJ whole genome shotgun (WGS) entry which is preliminary data.</text>
</comment>
<evidence type="ECO:0008006" key="15">
    <source>
        <dbReference type="Google" id="ProtNLM"/>
    </source>
</evidence>
<dbReference type="SUPFAM" id="SSF50998">
    <property type="entry name" value="Quinoprotein alcohol dehydrogenase-like"/>
    <property type="match status" value="1"/>
</dbReference>
<dbReference type="SUPFAM" id="SSF49265">
    <property type="entry name" value="Fibronectin type III"/>
    <property type="match status" value="1"/>
</dbReference>
<dbReference type="InterPro" id="IPR000601">
    <property type="entry name" value="PKD_dom"/>
</dbReference>
<evidence type="ECO:0000313" key="14">
    <source>
        <dbReference type="Proteomes" id="UP000655208"/>
    </source>
</evidence>
<protein>
    <recommendedName>
        <fullName evidence="15">PKD repeat protein</fullName>
    </recommendedName>
</protein>
<dbReference type="GO" id="GO:0005261">
    <property type="term" value="F:monoatomic cation channel activity"/>
    <property type="evidence" value="ECO:0007669"/>
    <property type="project" value="TreeGrafter"/>
</dbReference>
<keyword evidence="7" id="KW-1015">Disulfide bond</keyword>
<gene>
    <name evidence="13" type="ORF">GCM10011594_03760</name>
</gene>
<reference evidence="13" key="2">
    <citation type="submission" date="2020-09" db="EMBL/GenBank/DDBJ databases">
        <authorList>
            <person name="Sun Q."/>
            <person name="Zhou Y."/>
        </authorList>
    </citation>
    <scope>NUCLEOTIDE SEQUENCE</scope>
    <source>
        <strain evidence="13">CGMCC 4.7308</strain>
    </source>
</reference>
<keyword evidence="14" id="KW-1185">Reference proteome</keyword>
<dbReference type="Gene3D" id="2.60.40.10">
    <property type="entry name" value="Immunoglobulins"/>
    <property type="match status" value="6"/>
</dbReference>
<evidence type="ECO:0000259" key="11">
    <source>
        <dbReference type="PROSITE" id="PS50093"/>
    </source>
</evidence>
<dbReference type="SUPFAM" id="SSF49299">
    <property type="entry name" value="PKD domain"/>
    <property type="match status" value="5"/>
</dbReference>
<accession>A0A917SLT7</accession>
<keyword evidence="2" id="KW-0812">Transmembrane</keyword>
<evidence type="ECO:0000256" key="10">
    <source>
        <dbReference type="SAM" id="MobiDB-lite"/>
    </source>
</evidence>
<dbReference type="PANTHER" id="PTHR46730">
    <property type="entry name" value="POLYCYSTIN-1"/>
    <property type="match status" value="1"/>
</dbReference>
<name>A0A917SLT7_9ACTN</name>
<sequence>MRVSTTTRKLSSIVLTGALVLGGLGVAAVAAPSALADPGPVLPITSTMPTTDVLPTTQIDGVALTQLIVGNTVYVGGKFANARPAGAAPGTSLTARSNMLSYNLSTGALNTAFNPAPNNQVNAIAASPDGKRIYVAGQFTTIGGGSRARVAALDATTGALITTFNAGVDYTVKAIVATDTTVYVGGAFAKSGAVARSRFAAFNASNGALTGWAPTADNTVNALVVSPDGAIIAGGAFAHVNGDTTQYGSYGLAKLDPANGALLPWNATNTVHNAGNDSAILSLKTDGQNIFGSGYTFGGGGNLEGAFSADPVTGNINYLEDCHGDTYDVWPGADAFFTVSHDHYCGNIGGFPQSDPWSVNMRHALAYTKRATGTAAHDPYGYWDYYGTPTPSLMHWFPEFAVGSVTGKDQAAWSVTGNSQYVVMGGEFPSVNGIAQQGLVRFAVKPIAPGKSGPQYLGSKTNPTVTAIGAKARISWRANTDEDSDTLTYVLTRNGTEIYRTTAKSNFWTRPTLGYIDSNVVPGTTYKYQLTTSDPDGNSTQSLSITYKAPADTQTAYAKRVLADGAATYWPMNESTGTILMDNAGFNDADAGAGITRGTAGAIPGDAATTFDGSTSAATRTAIDSPDTFTAQAWINTTTTSGGKILGFGSSATGSSGSYDRHIYMDNAGHIWFGVYPGFTATVNSAGTYNDGQWHQISASLGPDGMKLYVDDRLVGQRTDVTSGQDFSGYWRIGGDNIGGWPNQPASQYFAGAIDEVALYPTVLSRKTVDAQWVASGRTTTIPAAPSDTYGATVFNDNPLLFWRLGDTSGTTAADSGPDGAQTGTYYGGYTLGVPGGVKGTSDTAVTFDGQNGHVTGTGQFANPMNYSEEAWFKTTSTGGGKIIGFGDQQANQSGNYDRHVYMSPNGRVNFGVWTGFSNVITSPTSYNDGQWHHVVATQSNTDGMKLYLDGQLIGTNGQTQAQGYNGYWRVGGDSTWDGNPFFAGTIDDAAVYGTVLSAAQVSAHYAAGSTGTAPNQPPTAAWTSTKNGLSVSVDGSSSTDPDGTVASYSWNWGDGTAAGTGATASHTYAAGGTYTVTLTVTDDKGATATKSADVSVVAPNQPPTAAWTSTKNGLTLSVDGTPSSDADGTVASYSWNWGDGTAAGTGATPSHSYAAGGTYTVTLTVTDNQGATATKSADVSVVAPNQAPTASFVAPTSQLTANFDASASSDPDGTITAYAWNFGDNSTGSGKTAAHTYAAGGTYPVTLMVTDNQGATTSTTQNVSVTAPPPNQPPVATFTVAQNNLTVNVESTSTDPDANGSIVSTSWNFGDGASSTDTATTHTYAAAGTYSITLTVTDNAGATATKTTAVSVTAPPPTNKAPVAAFTAGSNGLTAAFDGSGSSDPDGTVKSWAWDFGDGATDVSGATVSHPYAAAGTYRVTLTVTDNAGATATVSHDVTVTSPAPAALVKDTFSRTATGGWGSADTGGAWTVAGGAANFSVAGGIGQIKLAAAGAGPSATIGAPSSADVDVLVDASIDKAPTGGGVYLQMGARKVGNSEYRTTVKLLANGQVQLQLVKIVNGASTTLKAVTVTGLTYTAGDSVTTRFRITGDSSVAVSAKVWKTGAAEPSAWTATATDSSSPLSTTGSVALYPYLSGSSTNAPVVARYDNLTVSGVAP</sequence>
<dbReference type="SUPFAM" id="SSF49899">
    <property type="entry name" value="Concanavalin A-like lectins/glucanases"/>
    <property type="match status" value="2"/>
</dbReference>
<dbReference type="CDD" id="cd00063">
    <property type="entry name" value="FN3"/>
    <property type="match status" value="1"/>
</dbReference>
<dbReference type="Pfam" id="PF13385">
    <property type="entry name" value="Laminin_G_3"/>
    <property type="match status" value="2"/>
</dbReference>
<organism evidence="13 14">
    <name type="scientific">Nakamurella endophytica</name>
    <dbReference type="NCBI Taxonomy" id="1748367"/>
    <lineage>
        <taxon>Bacteria</taxon>
        <taxon>Bacillati</taxon>
        <taxon>Actinomycetota</taxon>
        <taxon>Actinomycetes</taxon>
        <taxon>Nakamurellales</taxon>
        <taxon>Nakamurellaceae</taxon>
        <taxon>Nakamurella</taxon>
    </lineage>
</organism>
<keyword evidence="5" id="KW-1133">Transmembrane helix</keyword>
<evidence type="ECO:0000256" key="6">
    <source>
        <dbReference type="ARBA" id="ARBA00023136"/>
    </source>
</evidence>
<dbReference type="CDD" id="cd00146">
    <property type="entry name" value="PKD"/>
    <property type="match status" value="4"/>
</dbReference>
<feature type="domain" description="PKD" evidence="11">
    <location>
        <begin position="1359"/>
        <end position="1448"/>
    </location>
</feature>
<dbReference type="InterPro" id="IPR013783">
    <property type="entry name" value="Ig-like_fold"/>
</dbReference>
<evidence type="ECO:0000256" key="1">
    <source>
        <dbReference type="ARBA" id="ARBA00004141"/>
    </source>
</evidence>
<keyword evidence="8" id="KW-0326">Glycosidase</keyword>
<dbReference type="InterPro" id="IPR006558">
    <property type="entry name" value="LamG-like"/>
</dbReference>
<keyword evidence="3" id="KW-0732">Signal</keyword>
<feature type="region of interest" description="Disordered" evidence="10">
    <location>
        <begin position="1009"/>
        <end position="1043"/>
    </location>
</feature>
<dbReference type="InterPro" id="IPR022409">
    <property type="entry name" value="PKD/Chitinase_dom"/>
</dbReference>
<evidence type="ECO:0000256" key="4">
    <source>
        <dbReference type="ARBA" id="ARBA00022737"/>
    </source>
</evidence>
<dbReference type="GO" id="GO:0016798">
    <property type="term" value="F:hydrolase activity, acting on glycosyl bonds"/>
    <property type="evidence" value="ECO:0007669"/>
    <property type="project" value="UniProtKB-KW"/>
</dbReference>
<dbReference type="Gene3D" id="2.60.120.200">
    <property type="match status" value="2"/>
</dbReference>